<dbReference type="KEGG" id="dmm:dnm_068200"/>
<keyword evidence="2" id="KW-1185">Reference proteome</keyword>
<protein>
    <submittedName>
        <fullName evidence="1">Uncharacterized protein</fullName>
    </submittedName>
</protein>
<accession>A0A975BT59</accession>
<organism evidence="1 2">
    <name type="scientific">Desulfonema magnum</name>
    <dbReference type="NCBI Taxonomy" id="45655"/>
    <lineage>
        <taxon>Bacteria</taxon>
        <taxon>Pseudomonadati</taxon>
        <taxon>Thermodesulfobacteriota</taxon>
        <taxon>Desulfobacteria</taxon>
        <taxon>Desulfobacterales</taxon>
        <taxon>Desulfococcaceae</taxon>
        <taxon>Desulfonema</taxon>
    </lineage>
</organism>
<gene>
    <name evidence="1" type="ORF">dnm_068200</name>
</gene>
<proteinExistence type="predicted"/>
<evidence type="ECO:0000313" key="2">
    <source>
        <dbReference type="Proteomes" id="UP000663722"/>
    </source>
</evidence>
<dbReference type="Proteomes" id="UP000663722">
    <property type="component" value="Chromosome"/>
</dbReference>
<reference evidence="1" key="1">
    <citation type="journal article" date="2021" name="Microb. Physiol.">
        <title>Proteogenomic Insights into the Physiology of Marine, Sulfate-Reducing, Filamentous Desulfonema limicola and Desulfonema magnum.</title>
        <authorList>
            <person name="Schnaars V."/>
            <person name="Wohlbrand L."/>
            <person name="Scheve S."/>
            <person name="Hinrichs C."/>
            <person name="Reinhardt R."/>
            <person name="Rabus R."/>
        </authorList>
    </citation>
    <scope>NUCLEOTIDE SEQUENCE</scope>
    <source>
        <strain evidence="1">4be13</strain>
    </source>
</reference>
<dbReference type="AlphaFoldDB" id="A0A975BT59"/>
<dbReference type="EMBL" id="CP061800">
    <property type="protein sequence ID" value="QTA90759.1"/>
    <property type="molecule type" value="Genomic_DNA"/>
</dbReference>
<sequence length="43" mass="5119">MVKIETAPDENPEIFLCLFRPADFELLMPYLQHTVCDKNIFYL</sequence>
<name>A0A975BT59_9BACT</name>
<evidence type="ECO:0000313" key="1">
    <source>
        <dbReference type="EMBL" id="QTA90759.1"/>
    </source>
</evidence>